<dbReference type="InterPro" id="IPR001610">
    <property type="entry name" value="PAC"/>
</dbReference>
<evidence type="ECO:0000256" key="7">
    <source>
        <dbReference type="ARBA" id="ARBA00022741"/>
    </source>
</evidence>
<comment type="caution">
    <text evidence="18">The sequence shown here is derived from an EMBL/GenBank/DDBJ whole genome shotgun (WGS) entry which is preliminary data.</text>
</comment>
<keyword evidence="11" id="KW-0902">Two-component regulatory system</keyword>
<evidence type="ECO:0000313" key="18">
    <source>
        <dbReference type="EMBL" id="ROQ90861.1"/>
    </source>
</evidence>
<dbReference type="SUPFAM" id="SSF47384">
    <property type="entry name" value="Homodimeric domain of signal transducing histidine kinase"/>
    <property type="match status" value="1"/>
</dbReference>
<organism evidence="18 19">
    <name type="scientific">Desulfosoma caldarium</name>
    <dbReference type="NCBI Taxonomy" id="610254"/>
    <lineage>
        <taxon>Bacteria</taxon>
        <taxon>Pseudomonadati</taxon>
        <taxon>Thermodesulfobacteriota</taxon>
        <taxon>Syntrophobacteria</taxon>
        <taxon>Syntrophobacterales</taxon>
        <taxon>Syntrophobacteraceae</taxon>
        <taxon>Desulfosoma</taxon>
    </lineage>
</organism>
<evidence type="ECO:0000256" key="11">
    <source>
        <dbReference type="ARBA" id="ARBA00023012"/>
    </source>
</evidence>
<evidence type="ECO:0000259" key="17">
    <source>
        <dbReference type="PROSITE" id="PS50885"/>
    </source>
</evidence>
<dbReference type="CDD" id="cd00075">
    <property type="entry name" value="HATPase"/>
    <property type="match status" value="1"/>
</dbReference>
<dbReference type="GO" id="GO:0000156">
    <property type="term" value="F:phosphorelay response regulator activity"/>
    <property type="evidence" value="ECO:0007669"/>
    <property type="project" value="TreeGrafter"/>
</dbReference>
<evidence type="ECO:0000256" key="9">
    <source>
        <dbReference type="ARBA" id="ARBA00022840"/>
    </source>
</evidence>
<dbReference type="PROSITE" id="PS50113">
    <property type="entry name" value="PAC"/>
    <property type="match status" value="2"/>
</dbReference>
<dbReference type="InterPro" id="IPR004358">
    <property type="entry name" value="Sig_transdc_His_kin-like_C"/>
</dbReference>
<protein>
    <recommendedName>
        <fullName evidence="3">histidine kinase</fullName>
        <ecNumber evidence="3">2.7.13.3</ecNumber>
    </recommendedName>
</protein>
<dbReference type="GO" id="GO:0000155">
    <property type="term" value="F:phosphorelay sensor kinase activity"/>
    <property type="evidence" value="ECO:0007669"/>
    <property type="project" value="InterPro"/>
</dbReference>
<dbReference type="SUPFAM" id="SSF158472">
    <property type="entry name" value="HAMP domain-like"/>
    <property type="match status" value="1"/>
</dbReference>
<dbReference type="RefSeq" id="WP_123290601.1">
    <property type="nucleotide sequence ID" value="NZ_RJVA01000013.1"/>
</dbReference>
<dbReference type="PROSITE" id="PS50885">
    <property type="entry name" value="HAMP"/>
    <property type="match status" value="1"/>
</dbReference>
<keyword evidence="6 13" id="KW-0812">Transmembrane</keyword>
<feature type="domain" description="PAS" evidence="15">
    <location>
        <begin position="493"/>
        <end position="548"/>
    </location>
</feature>
<dbReference type="InterPro" id="IPR005467">
    <property type="entry name" value="His_kinase_dom"/>
</dbReference>
<name>A0A3N1USN3_9BACT</name>
<dbReference type="Proteomes" id="UP000276223">
    <property type="component" value="Unassembled WGS sequence"/>
</dbReference>
<dbReference type="Gene3D" id="6.10.340.10">
    <property type="match status" value="1"/>
</dbReference>
<dbReference type="CDD" id="cd00130">
    <property type="entry name" value="PAS"/>
    <property type="match status" value="2"/>
</dbReference>
<dbReference type="SMART" id="SM00304">
    <property type="entry name" value="HAMP"/>
    <property type="match status" value="1"/>
</dbReference>
<feature type="transmembrane region" description="Helical" evidence="13">
    <location>
        <begin position="6"/>
        <end position="31"/>
    </location>
</feature>
<dbReference type="InterPro" id="IPR036890">
    <property type="entry name" value="HATPase_C_sf"/>
</dbReference>
<dbReference type="EC" id="2.7.13.3" evidence="3"/>
<dbReference type="PANTHER" id="PTHR42878:SF7">
    <property type="entry name" value="SENSOR HISTIDINE KINASE GLRK"/>
    <property type="match status" value="1"/>
</dbReference>
<comment type="catalytic activity">
    <reaction evidence="1">
        <text>ATP + protein L-histidine = ADP + protein N-phospho-L-histidine.</text>
        <dbReference type="EC" id="2.7.13.3"/>
    </reaction>
</comment>
<evidence type="ECO:0000256" key="8">
    <source>
        <dbReference type="ARBA" id="ARBA00022777"/>
    </source>
</evidence>
<dbReference type="InterPro" id="IPR035965">
    <property type="entry name" value="PAS-like_dom_sf"/>
</dbReference>
<evidence type="ECO:0000256" key="6">
    <source>
        <dbReference type="ARBA" id="ARBA00022692"/>
    </source>
</evidence>
<evidence type="ECO:0000256" key="10">
    <source>
        <dbReference type="ARBA" id="ARBA00022989"/>
    </source>
</evidence>
<dbReference type="InterPro" id="IPR000014">
    <property type="entry name" value="PAS"/>
</dbReference>
<feature type="domain" description="PAS" evidence="15">
    <location>
        <begin position="367"/>
        <end position="408"/>
    </location>
</feature>
<keyword evidence="10 13" id="KW-1133">Transmembrane helix</keyword>
<dbReference type="Gene3D" id="3.30.450.20">
    <property type="entry name" value="PAS domain"/>
    <property type="match status" value="2"/>
</dbReference>
<dbReference type="InterPro" id="IPR036097">
    <property type="entry name" value="HisK_dim/P_sf"/>
</dbReference>
<keyword evidence="12 13" id="KW-0472">Membrane</keyword>
<feature type="domain" description="Histidine kinase" evidence="14">
    <location>
        <begin position="633"/>
        <end position="852"/>
    </location>
</feature>
<evidence type="ECO:0000256" key="3">
    <source>
        <dbReference type="ARBA" id="ARBA00012438"/>
    </source>
</evidence>
<dbReference type="InterPro" id="IPR003594">
    <property type="entry name" value="HATPase_dom"/>
</dbReference>
<dbReference type="Pfam" id="PF00672">
    <property type="entry name" value="HAMP"/>
    <property type="match status" value="1"/>
</dbReference>
<feature type="domain" description="PAC" evidence="16">
    <location>
        <begin position="563"/>
        <end position="615"/>
    </location>
</feature>
<dbReference type="PANTHER" id="PTHR42878">
    <property type="entry name" value="TWO-COMPONENT HISTIDINE KINASE"/>
    <property type="match status" value="1"/>
</dbReference>
<proteinExistence type="predicted"/>
<dbReference type="OrthoDB" id="5499652at2"/>
<dbReference type="SUPFAM" id="SSF55785">
    <property type="entry name" value="PYP-like sensor domain (PAS domain)"/>
    <property type="match status" value="2"/>
</dbReference>
<evidence type="ECO:0000313" key="19">
    <source>
        <dbReference type="Proteomes" id="UP000276223"/>
    </source>
</evidence>
<dbReference type="CDD" id="cd06225">
    <property type="entry name" value="HAMP"/>
    <property type="match status" value="1"/>
</dbReference>
<dbReference type="SUPFAM" id="SSF55874">
    <property type="entry name" value="ATPase domain of HSP90 chaperone/DNA topoisomerase II/histidine kinase"/>
    <property type="match status" value="1"/>
</dbReference>
<evidence type="ECO:0000256" key="2">
    <source>
        <dbReference type="ARBA" id="ARBA00004141"/>
    </source>
</evidence>
<dbReference type="GO" id="GO:0030295">
    <property type="term" value="F:protein kinase activator activity"/>
    <property type="evidence" value="ECO:0007669"/>
    <property type="project" value="TreeGrafter"/>
</dbReference>
<dbReference type="EMBL" id="RJVA01000013">
    <property type="protein sequence ID" value="ROQ90861.1"/>
    <property type="molecule type" value="Genomic_DNA"/>
</dbReference>
<dbReference type="GO" id="GO:0016020">
    <property type="term" value="C:membrane"/>
    <property type="evidence" value="ECO:0007669"/>
    <property type="project" value="UniProtKB-SubCell"/>
</dbReference>
<reference evidence="18 19" key="1">
    <citation type="submission" date="2018-11" db="EMBL/GenBank/DDBJ databases">
        <title>Genomic Encyclopedia of Type Strains, Phase IV (KMG-IV): sequencing the most valuable type-strain genomes for metagenomic binning, comparative biology and taxonomic classification.</title>
        <authorList>
            <person name="Goeker M."/>
        </authorList>
    </citation>
    <scope>NUCLEOTIDE SEQUENCE [LARGE SCALE GENOMIC DNA]</scope>
    <source>
        <strain evidence="18 19">DSM 22027</strain>
    </source>
</reference>
<comment type="subcellular location">
    <subcellularLocation>
        <location evidence="2">Membrane</location>
        <topology evidence="2">Multi-pass membrane protein</topology>
    </subcellularLocation>
</comment>
<dbReference type="Pfam" id="PF00512">
    <property type="entry name" value="HisKA"/>
    <property type="match status" value="1"/>
</dbReference>
<dbReference type="InterPro" id="IPR000700">
    <property type="entry name" value="PAS-assoc_C"/>
</dbReference>
<dbReference type="CDD" id="cd00082">
    <property type="entry name" value="HisKA"/>
    <property type="match status" value="1"/>
</dbReference>
<evidence type="ECO:0000256" key="4">
    <source>
        <dbReference type="ARBA" id="ARBA00022553"/>
    </source>
</evidence>
<evidence type="ECO:0000259" key="15">
    <source>
        <dbReference type="PROSITE" id="PS50112"/>
    </source>
</evidence>
<dbReference type="NCBIfam" id="TIGR00229">
    <property type="entry name" value="sensory_box"/>
    <property type="match status" value="2"/>
</dbReference>
<dbReference type="FunFam" id="3.30.565.10:FF:000006">
    <property type="entry name" value="Sensor histidine kinase WalK"/>
    <property type="match status" value="1"/>
</dbReference>
<dbReference type="Gene3D" id="1.10.287.130">
    <property type="match status" value="1"/>
</dbReference>
<evidence type="ECO:0000256" key="5">
    <source>
        <dbReference type="ARBA" id="ARBA00022679"/>
    </source>
</evidence>
<evidence type="ECO:0000256" key="13">
    <source>
        <dbReference type="SAM" id="Phobius"/>
    </source>
</evidence>
<dbReference type="Gene3D" id="3.30.565.10">
    <property type="entry name" value="Histidine kinase-like ATPase, C-terminal domain"/>
    <property type="match status" value="1"/>
</dbReference>
<keyword evidence="8" id="KW-0418">Kinase</keyword>
<feature type="domain" description="PAC" evidence="16">
    <location>
        <begin position="440"/>
        <end position="492"/>
    </location>
</feature>
<evidence type="ECO:0000256" key="1">
    <source>
        <dbReference type="ARBA" id="ARBA00000085"/>
    </source>
</evidence>
<feature type="domain" description="HAMP" evidence="17">
    <location>
        <begin position="314"/>
        <end position="356"/>
    </location>
</feature>
<dbReference type="InterPro" id="IPR003660">
    <property type="entry name" value="HAMP_dom"/>
</dbReference>
<dbReference type="PROSITE" id="PS50112">
    <property type="entry name" value="PAS"/>
    <property type="match status" value="2"/>
</dbReference>
<dbReference type="SMART" id="SM00387">
    <property type="entry name" value="HATPase_c"/>
    <property type="match status" value="1"/>
</dbReference>
<keyword evidence="5" id="KW-0808">Transferase</keyword>
<dbReference type="SMART" id="SM00388">
    <property type="entry name" value="HisKA"/>
    <property type="match status" value="1"/>
</dbReference>
<dbReference type="PROSITE" id="PS50109">
    <property type="entry name" value="HIS_KIN"/>
    <property type="match status" value="1"/>
</dbReference>
<dbReference type="SMART" id="SM00086">
    <property type="entry name" value="PAC"/>
    <property type="match status" value="2"/>
</dbReference>
<dbReference type="GO" id="GO:0007234">
    <property type="term" value="P:osmosensory signaling via phosphorelay pathway"/>
    <property type="evidence" value="ECO:0007669"/>
    <property type="project" value="TreeGrafter"/>
</dbReference>
<keyword evidence="9" id="KW-0067">ATP-binding</keyword>
<keyword evidence="4" id="KW-0597">Phosphoprotein</keyword>
<feature type="transmembrane region" description="Helical" evidence="13">
    <location>
        <begin position="294"/>
        <end position="313"/>
    </location>
</feature>
<sequence>MLKSSFGTKIFVAIVGVSAATLVITGGFLYWHGTALLRLKSTEELFTASNAIAYYMEHNLEDVLRQLEACPFSWAQQREGARGGSWPDKETAIKESFSEYASQLFRDFPWIAAVALRNEIGKILLCHGEENLLSPSLGPCDPIALLPKGCLLRGPETKSTRRVYVELGLSRIREAHPRSLAWTFVVDVSALATSAPVPSRLLNEMMVVLGRSGQAEASVVKEARWADTRLREQLTSKLGQMFLESRDVEPGPMAVEGQKILVASSFLPKLRWPLVMAVPEKSAGMSASALLKTALWACGLGIVLSLGVSWFVASHLIRPLRRLQEAFREFSQGNWNVQVPVTSGDEIAELTDGFNQGVVFVTTQHRKLKRLQTLVHQTQDAVVLCSSKGSLVYANPSAYAFFGFQRREDTVLARLHDRVCAVDRERFDQTVWPSMLEGPWEGEIHFCRQDGKVQLGWLRGGSVSDEAGNAPFVYAIIRDISDRKAAEEALRNAEEYYRTVFRTSPDAIVVTNPSEVIVDVNEPGFPNVFGYERHEILGRPIGDLLAEEIDGTASLLSALKGSGRITVKWRRKDGSVFLGEATQGALKDAKDVWRGSVRVIRDVSEREALLERLEQTNQELKSLDELKDKFLAGVSHDLRTPLIPVRAFLEKLLQGKWGPLTARQEEFLRYCLIGVSREMILVEELLDYTRLKSGSLTLRKENVDLQDVLRASLFLLRILAETNRLTVAVDLPLDPVPIVGDYNKLLRIFHNLFSNAVKYNRPGGHVTVRGAWESPRRFRVAVEDSGIGIPQEDLRRIFDDFYRVGMSGTPVRGSGIGLAVVRELVHLHGAELDVQSTVGVGSVFSITFPVMEDSEIDVALSVD</sequence>
<accession>A0A3N1USN3</accession>
<evidence type="ECO:0000256" key="12">
    <source>
        <dbReference type="ARBA" id="ARBA00023136"/>
    </source>
</evidence>
<dbReference type="AlphaFoldDB" id="A0A3N1USN3"/>
<evidence type="ECO:0000259" key="16">
    <source>
        <dbReference type="PROSITE" id="PS50113"/>
    </source>
</evidence>
<dbReference type="SMART" id="SM00091">
    <property type="entry name" value="PAS"/>
    <property type="match status" value="2"/>
</dbReference>
<dbReference type="Pfam" id="PF02518">
    <property type="entry name" value="HATPase_c"/>
    <property type="match status" value="1"/>
</dbReference>
<keyword evidence="19" id="KW-1185">Reference proteome</keyword>
<dbReference type="InterPro" id="IPR003661">
    <property type="entry name" value="HisK_dim/P_dom"/>
</dbReference>
<gene>
    <name evidence="18" type="ORF">EDC27_2116</name>
</gene>
<keyword evidence="7" id="KW-0547">Nucleotide-binding</keyword>
<evidence type="ECO:0000259" key="14">
    <source>
        <dbReference type="PROSITE" id="PS50109"/>
    </source>
</evidence>
<dbReference type="PRINTS" id="PR00344">
    <property type="entry name" value="BCTRLSENSOR"/>
</dbReference>
<dbReference type="InterPro" id="IPR050351">
    <property type="entry name" value="BphY/WalK/GraS-like"/>
</dbReference>
<dbReference type="Pfam" id="PF13426">
    <property type="entry name" value="PAS_9"/>
    <property type="match status" value="2"/>
</dbReference>